<dbReference type="AlphaFoldDB" id="A0A5K7XGS2"/>
<dbReference type="RefSeq" id="WP_172992316.1">
    <property type="nucleotide sequence ID" value="NZ_AP021861.1"/>
</dbReference>
<dbReference type="SUPFAM" id="SSF46894">
    <property type="entry name" value="C-terminal effector domain of the bipartite response regulators"/>
    <property type="match status" value="1"/>
</dbReference>
<dbReference type="InterPro" id="IPR000792">
    <property type="entry name" value="Tscrpt_reg_LuxR_C"/>
</dbReference>
<dbReference type="EMBL" id="AP021861">
    <property type="protein sequence ID" value="BBO36060.1"/>
    <property type="molecule type" value="Genomic_DNA"/>
</dbReference>
<dbReference type="PANTHER" id="PTHR44688:SF16">
    <property type="entry name" value="DNA-BINDING TRANSCRIPTIONAL ACTIVATOR DEVR_DOSR"/>
    <property type="match status" value="1"/>
</dbReference>
<gene>
    <name evidence="5" type="ORF">PLANPX_5672</name>
</gene>
<dbReference type="PANTHER" id="PTHR44688">
    <property type="entry name" value="DNA-BINDING TRANSCRIPTIONAL ACTIVATOR DEVR_DOSR"/>
    <property type="match status" value="1"/>
</dbReference>
<dbReference type="Proteomes" id="UP000326837">
    <property type="component" value="Chromosome"/>
</dbReference>
<dbReference type="PROSITE" id="PS50043">
    <property type="entry name" value="HTH_LUXR_2"/>
    <property type="match status" value="1"/>
</dbReference>
<keyword evidence="3" id="KW-0804">Transcription</keyword>
<dbReference type="SMART" id="SM00421">
    <property type="entry name" value="HTH_LUXR"/>
    <property type="match status" value="1"/>
</dbReference>
<feature type="domain" description="HTH luxR-type" evidence="4">
    <location>
        <begin position="186"/>
        <end position="251"/>
    </location>
</feature>
<dbReference type="PRINTS" id="PR00038">
    <property type="entry name" value="HTHLUXR"/>
</dbReference>
<keyword evidence="6" id="KW-1185">Reference proteome</keyword>
<dbReference type="GO" id="GO:0006355">
    <property type="term" value="P:regulation of DNA-templated transcription"/>
    <property type="evidence" value="ECO:0007669"/>
    <property type="project" value="InterPro"/>
</dbReference>
<dbReference type="InterPro" id="IPR016032">
    <property type="entry name" value="Sig_transdc_resp-reg_C-effctor"/>
</dbReference>
<evidence type="ECO:0000313" key="5">
    <source>
        <dbReference type="EMBL" id="BBO36060.1"/>
    </source>
</evidence>
<evidence type="ECO:0000256" key="2">
    <source>
        <dbReference type="ARBA" id="ARBA00023125"/>
    </source>
</evidence>
<sequence>MTDISSHDYEAAIALLARLAEPKAGLAVPERKRQFAGGVAEMIGADAWSWASIAVDHENPGVWAASCQIGDGWQSEAEQAQVQALFAPERGPGVSGAAVYSALQAGTPATFLLRELRRAKAEATLQDEDELQLLLSFFPIDEDAATRVAFYRRQQRADFALREKQIVALLFGQVEWLHRHGVHPRAQQQAIKLSPREQQVLTLMLNGDTRKKIAAKLGIREYTVAGYQKKLHRSFGVTSRAELQAHFFFGGQTDQPKCDSEATLSRAVES</sequence>
<reference evidence="6" key="1">
    <citation type="submission" date="2019-10" db="EMBL/GenBank/DDBJ databases">
        <title>Lacipirellula parvula gen. nov., sp. nov., representing a lineage of planctomycetes widespread in freshwater anoxic habitats, and description of the family Lacipirellulaceae.</title>
        <authorList>
            <person name="Dedysh S.N."/>
            <person name="Kulichevskaya I.S."/>
            <person name="Beletsky A.V."/>
            <person name="Rakitin A.L."/>
            <person name="Mardanov A.V."/>
            <person name="Ivanova A.A."/>
            <person name="Saltykova V.X."/>
            <person name="Rijpstra W.I.C."/>
            <person name="Sinninghe Damste J.S."/>
            <person name="Ravin N.V."/>
        </authorList>
    </citation>
    <scope>NUCLEOTIDE SEQUENCE [LARGE SCALE GENOMIC DNA]</scope>
    <source>
        <strain evidence="6">PX69</strain>
    </source>
</reference>
<name>A0A5K7XGS2_9BACT</name>
<keyword evidence="2" id="KW-0238">DNA-binding</keyword>
<evidence type="ECO:0000259" key="4">
    <source>
        <dbReference type="PROSITE" id="PS50043"/>
    </source>
</evidence>
<evidence type="ECO:0000313" key="6">
    <source>
        <dbReference type="Proteomes" id="UP000326837"/>
    </source>
</evidence>
<accession>A0A5K7XGS2</accession>
<protein>
    <recommendedName>
        <fullName evidence="4">HTH luxR-type domain-containing protein</fullName>
    </recommendedName>
</protein>
<dbReference type="InterPro" id="IPR036388">
    <property type="entry name" value="WH-like_DNA-bd_sf"/>
</dbReference>
<dbReference type="CDD" id="cd06170">
    <property type="entry name" value="LuxR_C_like"/>
    <property type="match status" value="1"/>
</dbReference>
<dbReference type="Pfam" id="PF00196">
    <property type="entry name" value="GerE"/>
    <property type="match status" value="1"/>
</dbReference>
<evidence type="ECO:0000256" key="3">
    <source>
        <dbReference type="ARBA" id="ARBA00023163"/>
    </source>
</evidence>
<organism evidence="5 6">
    <name type="scientific">Lacipirellula parvula</name>
    <dbReference type="NCBI Taxonomy" id="2650471"/>
    <lineage>
        <taxon>Bacteria</taxon>
        <taxon>Pseudomonadati</taxon>
        <taxon>Planctomycetota</taxon>
        <taxon>Planctomycetia</taxon>
        <taxon>Pirellulales</taxon>
        <taxon>Lacipirellulaceae</taxon>
        <taxon>Lacipirellula</taxon>
    </lineage>
</organism>
<dbReference type="KEGG" id="lpav:PLANPX_5672"/>
<proteinExistence type="predicted"/>
<dbReference type="Gene3D" id="1.10.10.10">
    <property type="entry name" value="Winged helix-like DNA-binding domain superfamily/Winged helix DNA-binding domain"/>
    <property type="match status" value="1"/>
</dbReference>
<dbReference type="GO" id="GO:0003677">
    <property type="term" value="F:DNA binding"/>
    <property type="evidence" value="ECO:0007669"/>
    <property type="project" value="UniProtKB-KW"/>
</dbReference>
<keyword evidence="1" id="KW-0805">Transcription regulation</keyword>
<evidence type="ECO:0000256" key="1">
    <source>
        <dbReference type="ARBA" id="ARBA00023015"/>
    </source>
</evidence>